<dbReference type="PATRIC" id="fig|136857.5.peg.2254"/>
<evidence type="ECO:0000313" key="2">
    <source>
        <dbReference type="EMBL" id="AKK09692.1"/>
    </source>
</evidence>
<reference evidence="3" key="2">
    <citation type="submission" date="2015-05" db="EMBL/GenBank/DDBJ databases">
        <title>Complete genome sequence of Corynebacterium testudinoris DSM 44614, recovered from necrotic lesions in the mouth of a tortoise.</title>
        <authorList>
            <person name="Ruckert C."/>
            <person name="Albersmeier A."/>
            <person name="Winkler A."/>
            <person name="Tauch A."/>
        </authorList>
    </citation>
    <scope>NUCLEOTIDE SEQUENCE [LARGE SCALE GENOMIC DNA]</scope>
    <source>
        <strain evidence="3">DSM 44614</strain>
    </source>
</reference>
<dbReference type="InterPro" id="IPR023214">
    <property type="entry name" value="HAD_sf"/>
</dbReference>
<dbReference type="GO" id="GO:0046872">
    <property type="term" value="F:metal ion binding"/>
    <property type="evidence" value="ECO:0007669"/>
    <property type="project" value="UniProtKB-KW"/>
</dbReference>
<dbReference type="RefSeq" id="WP_047253808.1">
    <property type="nucleotide sequence ID" value="NZ_CP011545.1"/>
</dbReference>
<dbReference type="NCBIfam" id="TIGR00685">
    <property type="entry name" value="T6PP"/>
    <property type="match status" value="1"/>
</dbReference>
<dbReference type="Pfam" id="PF02358">
    <property type="entry name" value="Trehalose_PPase"/>
    <property type="match status" value="1"/>
</dbReference>
<dbReference type="NCBIfam" id="TIGR01484">
    <property type="entry name" value="HAD-SF-IIB"/>
    <property type="match status" value="1"/>
</dbReference>
<dbReference type="SUPFAM" id="SSF56784">
    <property type="entry name" value="HAD-like"/>
    <property type="match status" value="1"/>
</dbReference>
<dbReference type="KEGG" id="cted:CTEST_11425"/>
<dbReference type="AlphaFoldDB" id="A0A0G3HEY9"/>
<dbReference type="EMBL" id="CP011545">
    <property type="protein sequence ID" value="AKK09692.1"/>
    <property type="molecule type" value="Genomic_DNA"/>
</dbReference>
<dbReference type="OrthoDB" id="9816160at2"/>
<dbReference type="STRING" id="136857.CTEST_11425"/>
<comment type="function">
    <text evidence="1">Removes the phosphate from trehalose 6-phosphate to produce free trehalose.</text>
</comment>
<sequence>MSASLHDLATADSLLVVSDFDGTIAGFSTDAYDVPVNPEAVIALQELAALPNTHVAVLSGRHLEGLHKVCHLQPPVMFSGSHGAESDVDGVELTEEMAAKLSDIEDRLAPLIAAQPLAFVEAKPFQRVLHVAKLATSDDAAAKQLLARAVALDHAGMSMIVGKNIVEFSVANVNKGTWIAATIERLQPSRALFLGDDTTDEDGFLALRPQDLGVKVGEGETAATMRIADTAAVGKLFSELLEQRRLSLD</sequence>
<comment type="pathway">
    <text evidence="1">Glycan biosynthesis; trehalose biosynthesis.</text>
</comment>
<evidence type="ECO:0000256" key="1">
    <source>
        <dbReference type="RuleBase" id="RU361117"/>
    </source>
</evidence>
<dbReference type="Proteomes" id="UP000035540">
    <property type="component" value="Chromosome"/>
</dbReference>
<accession>A0A0G3HEY9</accession>
<protein>
    <recommendedName>
        <fullName evidence="1">Trehalose 6-phosphate phosphatase</fullName>
        <ecNumber evidence="1">3.1.3.12</ecNumber>
    </recommendedName>
</protein>
<dbReference type="InterPro" id="IPR036412">
    <property type="entry name" value="HAD-like_sf"/>
</dbReference>
<evidence type="ECO:0000313" key="3">
    <source>
        <dbReference type="Proteomes" id="UP000035540"/>
    </source>
</evidence>
<proteinExistence type="inferred from homology"/>
<comment type="similarity">
    <text evidence="1">Belongs to the trehalose phosphatase family.</text>
</comment>
<keyword evidence="3" id="KW-1185">Reference proteome</keyword>
<dbReference type="Gene3D" id="3.40.50.1000">
    <property type="entry name" value="HAD superfamily/HAD-like"/>
    <property type="match status" value="1"/>
</dbReference>
<dbReference type="InterPro" id="IPR006379">
    <property type="entry name" value="HAD-SF_hydro_IIB"/>
</dbReference>
<dbReference type="GO" id="GO:0004805">
    <property type="term" value="F:trehalose-phosphatase activity"/>
    <property type="evidence" value="ECO:0007669"/>
    <property type="project" value="UniProtKB-EC"/>
</dbReference>
<dbReference type="EC" id="3.1.3.12" evidence="1"/>
<reference evidence="2 3" key="1">
    <citation type="journal article" date="2015" name="Genome Announc.">
        <title>Complete Genome Sequence of the Type Strain Corynebacterium testudinoris DSM 44614, Recovered from Necrotic Lesions in the Mouth of a Tortoise.</title>
        <authorList>
            <person name="Ruckert C."/>
            <person name="Kriete M."/>
            <person name="Jaenicke S."/>
            <person name="Winkler A."/>
            <person name="Tauch A."/>
        </authorList>
    </citation>
    <scope>NUCLEOTIDE SEQUENCE [LARGE SCALE GENOMIC DNA]</scope>
    <source>
        <strain evidence="2 3">DSM 44614</strain>
    </source>
</reference>
<dbReference type="UniPathway" id="UPA00299"/>
<organism evidence="2 3">
    <name type="scientific">Corynebacterium testudinoris</name>
    <dbReference type="NCBI Taxonomy" id="136857"/>
    <lineage>
        <taxon>Bacteria</taxon>
        <taxon>Bacillati</taxon>
        <taxon>Actinomycetota</taxon>
        <taxon>Actinomycetes</taxon>
        <taxon>Mycobacteriales</taxon>
        <taxon>Corynebacteriaceae</taxon>
        <taxon>Corynebacterium</taxon>
    </lineage>
</organism>
<comment type="cofactor">
    <cofactor evidence="1">
        <name>Mg(2+)</name>
        <dbReference type="ChEBI" id="CHEBI:18420"/>
    </cofactor>
</comment>
<gene>
    <name evidence="2" type="primary">otsB</name>
    <name evidence="2" type="ORF">CTEST_11425</name>
</gene>
<name>A0A0G3HEY9_9CORY</name>
<dbReference type="GO" id="GO:0005992">
    <property type="term" value="P:trehalose biosynthetic process"/>
    <property type="evidence" value="ECO:0007669"/>
    <property type="project" value="UniProtKB-UniPathway"/>
</dbReference>
<keyword evidence="1 2" id="KW-0378">Hydrolase</keyword>
<keyword evidence="1" id="KW-0460">Magnesium</keyword>
<comment type="catalytic activity">
    <reaction evidence="1">
        <text>alpha,alpha-trehalose 6-phosphate + H2O = alpha,alpha-trehalose + phosphate</text>
        <dbReference type="Rhea" id="RHEA:23420"/>
        <dbReference type="ChEBI" id="CHEBI:15377"/>
        <dbReference type="ChEBI" id="CHEBI:16551"/>
        <dbReference type="ChEBI" id="CHEBI:43474"/>
        <dbReference type="ChEBI" id="CHEBI:58429"/>
        <dbReference type="EC" id="3.1.3.12"/>
    </reaction>
</comment>
<dbReference type="InterPro" id="IPR003337">
    <property type="entry name" value="Trehalose_PPase"/>
</dbReference>
<keyword evidence="1" id="KW-0479">Metal-binding</keyword>
<dbReference type="Gene3D" id="3.30.70.1020">
    <property type="entry name" value="Trehalose-6-phosphate phosphatase related protein, domain 2"/>
    <property type="match status" value="1"/>
</dbReference>